<evidence type="ECO:0000259" key="4">
    <source>
        <dbReference type="PROSITE" id="PS50960"/>
    </source>
</evidence>
<dbReference type="Pfam" id="PF04218">
    <property type="entry name" value="CENP-B_N"/>
    <property type="match status" value="1"/>
</dbReference>
<feature type="region of interest" description="Disordered" evidence="3">
    <location>
        <begin position="328"/>
        <end position="359"/>
    </location>
</feature>
<organism evidence="5 6">
    <name type="scientific">Homarus americanus</name>
    <name type="common">American lobster</name>
    <dbReference type="NCBI Taxonomy" id="6706"/>
    <lineage>
        <taxon>Eukaryota</taxon>
        <taxon>Metazoa</taxon>
        <taxon>Ecdysozoa</taxon>
        <taxon>Arthropoda</taxon>
        <taxon>Crustacea</taxon>
        <taxon>Multicrustacea</taxon>
        <taxon>Malacostraca</taxon>
        <taxon>Eumalacostraca</taxon>
        <taxon>Eucarida</taxon>
        <taxon>Decapoda</taxon>
        <taxon>Pleocyemata</taxon>
        <taxon>Astacidea</taxon>
        <taxon>Nephropoidea</taxon>
        <taxon>Nephropidae</taxon>
        <taxon>Homarus</taxon>
    </lineage>
</organism>
<feature type="compositionally biased region" description="Polar residues" evidence="3">
    <location>
        <begin position="328"/>
        <end position="344"/>
    </location>
</feature>
<evidence type="ECO:0000256" key="3">
    <source>
        <dbReference type="SAM" id="MobiDB-lite"/>
    </source>
</evidence>
<dbReference type="AlphaFoldDB" id="A0A8J5IZI8"/>
<dbReference type="PANTHER" id="PTHR19303">
    <property type="entry name" value="TRANSPOSON"/>
    <property type="match status" value="1"/>
</dbReference>
<dbReference type="InterPro" id="IPR007889">
    <property type="entry name" value="HTH_Psq"/>
</dbReference>
<keyword evidence="2" id="KW-0238">DNA-binding</keyword>
<accession>A0A8J5IZI8</accession>
<dbReference type="InterPro" id="IPR050863">
    <property type="entry name" value="CenT-Element_Derived"/>
</dbReference>
<dbReference type="GO" id="GO:0003677">
    <property type="term" value="F:DNA binding"/>
    <property type="evidence" value="ECO:0007669"/>
    <property type="project" value="UniProtKB-UniRule"/>
</dbReference>
<evidence type="ECO:0000256" key="2">
    <source>
        <dbReference type="PROSITE-ProRule" id="PRU00320"/>
    </source>
</evidence>
<dbReference type="InterPro" id="IPR004875">
    <property type="entry name" value="DDE_SF_endonuclease_dom"/>
</dbReference>
<dbReference type="Gene3D" id="1.10.10.60">
    <property type="entry name" value="Homeodomain-like"/>
    <property type="match status" value="1"/>
</dbReference>
<comment type="caution">
    <text evidence="5">The sequence shown here is derived from an EMBL/GenBank/DDBJ whole genome shotgun (WGS) entry which is preliminary data.</text>
</comment>
<dbReference type="InterPro" id="IPR009057">
    <property type="entry name" value="Homeodomain-like_sf"/>
</dbReference>
<keyword evidence="2" id="KW-0539">Nucleus</keyword>
<dbReference type="PANTHER" id="PTHR19303:SF26">
    <property type="entry name" value="TIGGER TRANSPOSABLE ELEMENT-DERIVED PROTEIN 1"/>
    <property type="match status" value="1"/>
</dbReference>
<evidence type="ECO:0000256" key="1">
    <source>
        <dbReference type="ARBA" id="ARBA00004123"/>
    </source>
</evidence>
<proteinExistence type="predicted"/>
<sequence length="382" mass="42240">RPATTSLTTPKAKKSRQAITLEQKIKVLEALQRGNGASSVGRQFGLSESSVRTIKLNNKKIRAAYVSPVVAKAFVLMDNASSHSKHLCIVNTSIDINLTFFPPNVTSLIQPLDQGVIALFKRYYLKNTKRQMAEAMNKDNNVTAATVWKSYTIKDVITNITLAWKSVPETALNGVWHNLWPEVVHDFKGFDEGKDVKDIMKLVKEVRGDPGFQEIQEVDVTELLVSMEDPLTSEEVLEMAKKHEEEEEATDKPQTVGKELTIPKLGEFMQHVTSATQSALQHDPDMERSMQVVEALNQAASTYSQLLDQLIMAQQQKKIISFFRPLSSSAPEVAGPSTSGQTRLSSSASRVSDVSTATPLDSDVDDVLVELGSAYSEDELPY</sequence>
<evidence type="ECO:0000313" key="5">
    <source>
        <dbReference type="EMBL" id="KAG7153252.1"/>
    </source>
</evidence>
<reference evidence="5" key="1">
    <citation type="journal article" date="2021" name="Sci. Adv.">
        <title>The American lobster genome reveals insights on longevity, neural, and immune adaptations.</title>
        <authorList>
            <person name="Polinski J.M."/>
            <person name="Zimin A.V."/>
            <person name="Clark K.F."/>
            <person name="Kohn A.B."/>
            <person name="Sadowski N."/>
            <person name="Timp W."/>
            <person name="Ptitsyn A."/>
            <person name="Khanna P."/>
            <person name="Romanova D.Y."/>
            <person name="Williams P."/>
            <person name="Greenwood S.J."/>
            <person name="Moroz L.L."/>
            <person name="Walt D.R."/>
            <person name="Bodnar A.G."/>
        </authorList>
    </citation>
    <scope>NUCLEOTIDE SEQUENCE</scope>
    <source>
        <strain evidence="5">GMGI-L3</strain>
    </source>
</reference>
<gene>
    <name evidence="5" type="primary">TIGD1-L93</name>
    <name evidence="5" type="ORF">Hamer_G019817</name>
</gene>
<dbReference type="GO" id="GO:0005634">
    <property type="term" value="C:nucleus"/>
    <property type="evidence" value="ECO:0007669"/>
    <property type="project" value="UniProtKB-SubCell"/>
</dbReference>
<name>A0A8J5IZI8_HOMAM</name>
<protein>
    <submittedName>
        <fullName evidence="5">Tigger transposable element-derived protein 1-like 93</fullName>
    </submittedName>
</protein>
<dbReference type="Pfam" id="PF03184">
    <property type="entry name" value="DDE_1"/>
    <property type="match status" value="1"/>
</dbReference>
<feature type="compositionally biased region" description="Low complexity" evidence="3">
    <location>
        <begin position="345"/>
        <end position="359"/>
    </location>
</feature>
<feature type="non-terminal residue" evidence="5">
    <location>
        <position position="1"/>
    </location>
</feature>
<dbReference type="SUPFAM" id="SSF46689">
    <property type="entry name" value="Homeodomain-like"/>
    <property type="match status" value="1"/>
</dbReference>
<dbReference type="EMBL" id="JAHLQT010047210">
    <property type="protein sequence ID" value="KAG7153252.1"/>
    <property type="molecule type" value="Genomic_DNA"/>
</dbReference>
<feature type="domain" description="HTH psq-type" evidence="4">
    <location>
        <begin position="10"/>
        <end position="61"/>
    </location>
</feature>
<evidence type="ECO:0000313" key="6">
    <source>
        <dbReference type="Proteomes" id="UP000747542"/>
    </source>
</evidence>
<dbReference type="PROSITE" id="PS50960">
    <property type="entry name" value="HTH_PSQ"/>
    <property type="match status" value="1"/>
</dbReference>
<keyword evidence="6" id="KW-1185">Reference proteome</keyword>
<dbReference type="Proteomes" id="UP000747542">
    <property type="component" value="Unassembled WGS sequence"/>
</dbReference>
<comment type="subcellular location">
    <subcellularLocation>
        <location evidence="1 2">Nucleus</location>
    </subcellularLocation>
</comment>
<feature type="DNA-binding region" description="H-T-H motif" evidence="2">
    <location>
        <begin position="37"/>
        <end position="57"/>
    </location>
</feature>